<evidence type="ECO:0000313" key="10">
    <source>
        <dbReference type="Proteomes" id="UP000183995"/>
    </source>
</evidence>
<dbReference type="PANTHER" id="PTHR36838:SF1">
    <property type="entry name" value="SLR1864 PROTEIN"/>
    <property type="match status" value="1"/>
</dbReference>
<reference evidence="9 10" key="1">
    <citation type="submission" date="2016-11" db="EMBL/GenBank/DDBJ databases">
        <authorList>
            <person name="Jaros S."/>
            <person name="Januszkiewicz K."/>
            <person name="Wedrychowicz H."/>
        </authorList>
    </citation>
    <scope>NUCLEOTIDE SEQUENCE [LARGE SCALE GENOMIC DNA]</scope>
    <source>
        <strain evidence="9 10">DSM 10068</strain>
    </source>
</reference>
<keyword evidence="10" id="KW-1185">Reference proteome</keyword>
<dbReference type="Gene3D" id="1.20.1530.20">
    <property type="match status" value="1"/>
</dbReference>
<evidence type="ECO:0000256" key="7">
    <source>
        <dbReference type="ARBA" id="ARBA00023136"/>
    </source>
</evidence>
<evidence type="ECO:0000256" key="1">
    <source>
        <dbReference type="ARBA" id="ARBA00004651"/>
    </source>
</evidence>
<dbReference type="Pfam" id="PF03547">
    <property type="entry name" value="Mem_trans"/>
    <property type="match status" value="2"/>
</dbReference>
<keyword evidence="3" id="KW-0813">Transport</keyword>
<evidence type="ECO:0000256" key="2">
    <source>
        <dbReference type="ARBA" id="ARBA00010145"/>
    </source>
</evidence>
<comment type="subcellular location">
    <subcellularLocation>
        <location evidence="1">Cell membrane</location>
        <topology evidence="1">Multi-pass membrane protein</topology>
    </subcellularLocation>
</comment>
<dbReference type="AlphaFoldDB" id="A0A1M5Y7Q8"/>
<dbReference type="InterPro" id="IPR038770">
    <property type="entry name" value="Na+/solute_symporter_sf"/>
</dbReference>
<dbReference type="OrthoDB" id="9798064at2"/>
<keyword evidence="4" id="KW-1003">Cell membrane</keyword>
<evidence type="ECO:0000256" key="6">
    <source>
        <dbReference type="ARBA" id="ARBA00022989"/>
    </source>
</evidence>
<evidence type="ECO:0008006" key="11">
    <source>
        <dbReference type="Google" id="ProtNLM"/>
    </source>
</evidence>
<feature type="transmembrane region" description="Helical" evidence="8">
    <location>
        <begin position="284"/>
        <end position="304"/>
    </location>
</feature>
<dbReference type="GO" id="GO:0055085">
    <property type="term" value="P:transmembrane transport"/>
    <property type="evidence" value="ECO:0007669"/>
    <property type="project" value="InterPro"/>
</dbReference>
<feature type="transmembrane region" description="Helical" evidence="8">
    <location>
        <begin position="36"/>
        <end position="55"/>
    </location>
</feature>
<feature type="transmembrane region" description="Helical" evidence="8">
    <location>
        <begin position="99"/>
        <end position="122"/>
    </location>
</feature>
<feature type="transmembrane region" description="Helical" evidence="8">
    <location>
        <begin position="128"/>
        <end position="148"/>
    </location>
</feature>
<proteinExistence type="inferred from homology"/>
<dbReference type="STRING" id="1123282.SAMN02745823_02313"/>
<feature type="transmembrane region" description="Helical" evidence="8">
    <location>
        <begin position="160"/>
        <end position="180"/>
    </location>
</feature>
<dbReference type="GO" id="GO:0005886">
    <property type="term" value="C:plasma membrane"/>
    <property type="evidence" value="ECO:0007669"/>
    <property type="project" value="UniProtKB-SubCell"/>
</dbReference>
<evidence type="ECO:0000256" key="8">
    <source>
        <dbReference type="SAM" id="Phobius"/>
    </source>
</evidence>
<feature type="transmembrane region" description="Helical" evidence="8">
    <location>
        <begin position="6"/>
        <end position="24"/>
    </location>
</feature>
<protein>
    <recommendedName>
        <fullName evidence="11">Membrane transport protein</fullName>
    </recommendedName>
</protein>
<gene>
    <name evidence="9" type="ORF">SAMN02745823_02313</name>
</gene>
<dbReference type="Proteomes" id="UP000183995">
    <property type="component" value="Unassembled WGS sequence"/>
</dbReference>
<evidence type="ECO:0000256" key="5">
    <source>
        <dbReference type="ARBA" id="ARBA00022692"/>
    </source>
</evidence>
<dbReference type="EMBL" id="FQXV01000007">
    <property type="protein sequence ID" value="SHI08012.1"/>
    <property type="molecule type" value="Genomic_DNA"/>
</dbReference>
<keyword evidence="7 8" id="KW-0472">Membrane</keyword>
<evidence type="ECO:0000256" key="4">
    <source>
        <dbReference type="ARBA" id="ARBA00022475"/>
    </source>
</evidence>
<dbReference type="RefSeq" id="WP_073079030.1">
    <property type="nucleotide sequence ID" value="NZ_FQXV01000007.1"/>
</dbReference>
<dbReference type="InterPro" id="IPR004776">
    <property type="entry name" value="Mem_transp_PIN-like"/>
</dbReference>
<evidence type="ECO:0000256" key="3">
    <source>
        <dbReference type="ARBA" id="ARBA00022448"/>
    </source>
</evidence>
<name>A0A1M5Y7Q8_9FIRM</name>
<sequence length="305" mass="32783">MNISAIISQMTILFIMLALGYAANKFKVMTAESNKLISKLVVNIAMPCTILGSVFTDDVTATGSDAAYFMLFSLVVFLVAFLVTLPLPRLLRAPKADGGMYRFMVAFGNVGFMGFPVIQAIFGAGAVFYVSLFNIAFSVLCFSVGIVMVSGKGEKFNPRLLVNSTMVVSLLTVIIFYTKLPVPAILKNTVELVGTMTTPSAMLVIGSTLACIPVREVFNEARIYAVTAVKLIVIPVLTWLVLRFFVADRLMLGVLVALSAMPTATNATMLSMEYGGNEQLASKGVFLTTLVSVASIPLLVILLLN</sequence>
<accession>A0A1M5Y7Q8</accession>
<feature type="transmembrane region" description="Helical" evidence="8">
    <location>
        <begin position="252"/>
        <end position="272"/>
    </location>
</feature>
<feature type="transmembrane region" description="Helical" evidence="8">
    <location>
        <begin position="224"/>
        <end position="246"/>
    </location>
</feature>
<comment type="similarity">
    <text evidence="2">Belongs to the auxin efflux carrier (TC 2.A.69) family.</text>
</comment>
<dbReference type="PANTHER" id="PTHR36838">
    <property type="entry name" value="AUXIN EFFLUX CARRIER FAMILY PROTEIN"/>
    <property type="match status" value="1"/>
</dbReference>
<evidence type="ECO:0000313" key="9">
    <source>
        <dbReference type="EMBL" id="SHI08012.1"/>
    </source>
</evidence>
<organism evidence="9 10">
    <name type="scientific">Sporobacter termitidis DSM 10068</name>
    <dbReference type="NCBI Taxonomy" id="1123282"/>
    <lineage>
        <taxon>Bacteria</taxon>
        <taxon>Bacillati</taxon>
        <taxon>Bacillota</taxon>
        <taxon>Clostridia</taxon>
        <taxon>Eubacteriales</taxon>
        <taxon>Oscillospiraceae</taxon>
        <taxon>Sporobacter</taxon>
    </lineage>
</organism>
<keyword evidence="6 8" id="KW-1133">Transmembrane helix</keyword>
<feature type="transmembrane region" description="Helical" evidence="8">
    <location>
        <begin position="67"/>
        <end position="87"/>
    </location>
</feature>
<keyword evidence="5 8" id="KW-0812">Transmembrane</keyword>